<dbReference type="SUPFAM" id="SSF54928">
    <property type="entry name" value="RNA-binding domain, RBD"/>
    <property type="match status" value="1"/>
</dbReference>
<evidence type="ECO:0000313" key="15">
    <source>
        <dbReference type="EMBL" id="KAK4483727.1"/>
    </source>
</evidence>
<feature type="compositionally biased region" description="Basic and acidic residues" evidence="11">
    <location>
        <begin position="385"/>
        <end position="399"/>
    </location>
</feature>
<dbReference type="SMART" id="SM00360">
    <property type="entry name" value="RRM"/>
    <property type="match status" value="1"/>
</dbReference>
<dbReference type="PROSITE" id="PS50850">
    <property type="entry name" value="MFS"/>
    <property type="match status" value="1"/>
</dbReference>
<evidence type="ECO:0000256" key="10">
    <source>
        <dbReference type="PROSITE-ProRule" id="PRU00176"/>
    </source>
</evidence>
<evidence type="ECO:0000256" key="2">
    <source>
        <dbReference type="ARBA" id="ARBA00004604"/>
    </source>
</evidence>
<dbReference type="InterPro" id="IPR012677">
    <property type="entry name" value="Nucleotide-bd_a/b_plait_sf"/>
</dbReference>
<evidence type="ECO:0000259" key="14">
    <source>
        <dbReference type="PROSITE" id="PS50850"/>
    </source>
</evidence>
<feature type="compositionally biased region" description="Basic and acidic residues" evidence="11">
    <location>
        <begin position="304"/>
        <end position="341"/>
    </location>
</feature>
<sequence length="890" mass="98711">MGEKLRIYVGGLGSNVREDDLKKTFGSPQLGCVESVEIIRSKGRSFGYMDFIPASDKSLAKLFSAYNGCMWKGGKLKLEKAREHYLFRMSREWTEDVELETKLGSQNVDADENMPTTLQKPMENQDIANMQIRIFFPKLRKIKPLPLKGTGKHKYSFQRVEIPPLPIHFCDCEEHSIPQESTRKTHSNTQEMGTLGVNEEELNIMKSVLNKLLEKDNLPNTDPNEAEFTKETSHFVTDHMQVANDEEEQASDDDNLVINIVAHPNHRDALTTNDWGQKTTPNQDSFVGKPESFSGKPSRGVNGSERKKLVFEKKRKASIGEKDTNDKVPSKRKWTPQDRAQKSGWKSMVNEKKSSAFNISDVLTDVNPEIETKSVSNPILAPCSNEKDTQNDQSNKDEELERISEGIVDSDGIELVYTLDEALAVVGFGKFQILVLAYAGLGAMAEAMEVMILSFIGPSVKSEWGLSSGQESLITTMVFAGMLIGAYSWGVLSDNYGRRIGLLSVGVVTSIFAILSSFSPNYISLVFFRMVAGIGLGGGPVYSAWFLEFVPVQNRGVWMVVFSTFWTVGTILEASLAWIIMPGLGWRWLLVLSSVPCWAALIFYFLTIESPRYLYIKGKIIETHNILKKMAAMNQTELPPGILVSEQKAELDEEISPSENSQLLSSQKKVVSSPKPGFSSILTLLSPSLVKTTLLLWVVYFGNSFSYYGVVLLTSELSSGQSKCGSIVLNSKKLTDSSLYRNVFVTSFAEIPGLVLSAILVDRVGRRISMVLMFSFGFVFLLPLMFHQHEMLTTALLFGARMCIIGTYTVAGVYCPEIYPTSVRTTGVGIATAVGRIAGMICPLVAVELVSGCHQMAAIILFEFVIILSGISVFLFPVETKGRKLNDIVM</sequence>
<keyword evidence="4 12" id="KW-0812">Transmembrane</keyword>
<keyword evidence="8" id="KW-0539">Nucleus</keyword>
<evidence type="ECO:0000256" key="8">
    <source>
        <dbReference type="ARBA" id="ARBA00023242"/>
    </source>
</evidence>
<feature type="domain" description="RRM" evidence="13">
    <location>
        <begin position="5"/>
        <end position="83"/>
    </location>
</feature>
<dbReference type="PROSITE" id="PS50102">
    <property type="entry name" value="RRM"/>
    <property type="match status" value="1"/>
</dbReference>
<dbReference type="InterPro" id="IPR035979">
    <property type="entry name" value="RBD_domain_sf"/>
</dbReference>
<feature type="transmembrane region" description="Helical" evidence="12">
    <location>
        <begin position="473"/>
        <end position="493"/>
    </location>
</feature>
<evidence type="ECO:0008006" key="17">
    <source>
        <dbReference type="Google" id="ProtNLM"/>
    </source>
</evidence>
<evidence type="ECO:0000256" key="7">
    <source>
        <dbReference type="ARBA" id="ARBA00023136"/>
    </source>
</evidence>
<comment type="similarity">
    <text evidence="9">Belongs to the major facilitator superfamily. Phosphate:H(+) symporter (TC 2.A.1.9) family.</text>
</comment>
<keyword evidence="16" id="KW-1185">Reference proteome</keyword>
<feature type="transmembrane region" description="Helical" evidence="12">
    <location>
        <begin position="586"/>
        <end position="607"/>
    </location>
</feature>
<evidence type="ECO:0000313" key="16">
    <source>
        <dbReference type="Proteomes" id="UP001291926"/>
    </source>
</evidence>
<feature type="domain" description="Major facilitator superfamily (MFS) profile" evidence="14">
    <location>
        <begin position="435"/>
        <end position="881"/>
    </location>
</feature>
<accession>A0ABR0D362</accession>
<feature type="transmembrane region" description="Helical" evidence="12">
    <location>
        <begin position="678"/>
        <end position="700"/>
    </location>
</feature>
<evidence type="ECO:0000259" key="13">
    <source>
        <dbReference type="PROSITE" id="PS50102"/>
    </source>
</evidence>
<feature type="region of interest" description="Disordered" evidence="11">
    <location>
        <begin position="374"/>
        <end position="399"/>
    </location>
</feature>
<feature type="transmembrane region" description="Helical" evidence="12">
    <location>
        <begin position="433"/>
        <end position="453"/>
    </location>
</feature>
<dbReference type="InterPro" id="IPR034138">
    <property type="entry name" value="NOP8_RRM"/>
</dbReference>
<evidence type="ECO:0000256" key="4">
    <source>
        <dbReference type="ARBA" id="ARBA00022692"/>
    </source>
</evidence>
<feature type="transmembrane region" description="Helical" evidence="12">
    <location>
        <begin position="792"/>
        <end position="815"/>
    </location>
</feature>
<proteinExistence type="inferred from homology"/>
<evidence type="ECO:0000256" key="11">
    <source>
        <dbReference type="SAM" id="MobiDB-lite"/>
    </source>
</evidence>
<feature type="transmembrane region" description="Helical" evidence="12">
    <location>
        <begin position="768"/>
        <end position="786"/>
    </location>
</feature>
<dbReference type="Gene3D" id="3.30.70.330">
    <property type="match status" value="1"/>
</dbReference>
<evidence type="ECO:0000256" key="3">
    <source>
        <dbReference type="ARBA" id="ARBA00022448"/>
    </source>
</evidence>
<keyword evidence="6 12" id="KW-1133">Transmembrane helix</keyword>
<dbReference type="InterPro" id="IPR000504">
    <property type="entry name" value="RRM_dom"/>
</dbReference>
<dbReference type="Gene3D" id="1.20.1250.20">
    <property type="entry name" value="MFS general substrate transporter like domains"/>
    <property type="match status" value="1"/>
</dbReference>
<feature type="compositionally biased region" description="Polar residues" evidence="11">
    <location>
        <begin position="270"/>
        <end position="285"/>
    </location>
</feature>
<name>A0ABR0D362_9LAMI</name>
<dbReference type="CDD" id="cd12226">
    <property type="entry name" value="RRM_NOL8"/>
    <property type="match status" value="1"/>
</dbReference>
<reference evidence="15 16" key="1">
    <citation type="journal article" date="2023" name="bioRxiv">
        <title>Genome report: Whole genome sequence and annotation of Penstemon davidsonii.</title>
        <authorList>
            <person name="Ostevik K.L."/>
            <person name="Alabady M."/>
            <person name="Zhang M."/>
            <person name="Rausher M.D."/>
        </authorList>
    </citation>
    <scope>NUCLEOTIDE SEQUENCE [LARGE SCALE GENOMIC DNA]</scope>
    <source>
        <strain evidence="15">DNT005</strain>
        <tissue evidence="15">Whole leaf</tissue>
    </source>
</reference>
<organism evidence="15 16">
    <name type="scientific">Penstemon davidsonii</name>
    <dbReference type="NCBI Taxonomy" id="160366"/>
    <lineage>
        <taxon>Eukaryota</taxon>
        <taxon>Viridiplantae</taxon>
        <taxon>Streptophyta</taxon>
        <taxon>Embryophyta</taxon>
        <taxon>Tracheophyta</taxon>
        <taxon>Spermatophyta</taxon>
        <taxon>Magnoliopsida</taxon>
        <taxon>eudicotyledons</taxon>
        <taxon>Gunneridae</taxon>
        <taxon>Pentapetalae</taxon>
        <taxon>asterids</taxon>
        <taxon>lamiids</taxon>
        <taxon>Lamiales</taxon>
        <taxon>Plantaginaceae</taxon>
        <taxon>Cheloneae</taxon>
        <taxon>Penstemon</taxon>
    </lineage>
</organism>
<comment type="caution">
    <text evidence="15">The sequence shown here is derived from an EMBL/GenBank/DDBJ whole genome shotgun (WGS) entry which is preliminary data.</text>
</comment>
<dbReference type="Pfam" id="PF00076">
    <property type="entry name" value="RRM_1"/>
    <property type="match status" value="1"/>
</dbReference>
<comment type="subcellular location">
    <subcellularLocation>
        <location evidence="1">Membrane</location>
        <topology evidence="1">Multi-pass membrane protein</topology>
    </subcellularLocation>
    <subcellularLocation>
        <location evidence="2">Nucleus</location>
        <location evidence="2">Nucleolus</location>
    </subcellularLocation>
</comment>
<feature type="transmembrane region" description="Helical" evidence="12">
    <location>
        <begin position="856"/>
        <end position="876"/>
    </location>
</feature>
<dbReference type="PANTHER" id="PTHR23511:SF44">
    <property type="entry name" value="MAJOR FACILITATOR, SUGAR TRANSPORTER, MAJOR FACILITATOR SUPERFAMILY"/>
    <property type="match status" value="1"/>
</dbReference>
<feature type="transmembrane region" description="Helical" evidence="12">
    <location>
        <begin position="500"/>
        <end position="519"/>
    </location>
</feature>
<dbReference type="InterPro" id="IPR005828">
    <property type="entry name" value="MFS_sugar_transport-like"/>
</dbReference>
<evidence type="ECO:0000256" key="12">
    <source>
        <dbReference type="SAM" id="Phobius"/>
    </source>
</evidence>
<feature type="transmembrane region" description="Helical" evidence="12">
    <location>
        <begin position="525"/>
        <end position="545"/>
    </location>
</feature>
<feature type="transmembrane region" description="Helical" evidence="12">
    <location>
        <begin position="827"/>
        <end position="850"/>
    </location>
</feature>
<dbReference type="InterPro" id="IPR020846">
    <property type="entry name" value="MFS_dom"/>
</dbReference>
<evidence type="ECO:0000256" key="1">
    <source>
        <dbReference type="ARBA" id="ARBA00004141"/>
    </source>
</evidence>
<gene>
    <name evidence="15" type="ORF">RD792_010929</name>
</gene>
<evidence type="ECO:0000256" key="5">
    <source>
        <dbReference type="ARBA" id="ARBA00022884"/>
    </source>
</evidence>
<dbReference type="Proteomes" id="UP001291926">
    <property type="component" value="Unassembled WGS sequence"/>
</dbReference>
<feature type="transmembrane region" description="Helical" evidence="12">
    <location>
        <begin position="557"/>
        <end position="580"/>
    </location>
</feature>
<dbReference type="PANTHER" id="PTHR23511">
    <property type="entry name" value="SYNAPTIC VESICLE GLYCOPROTEIN 2"/>
    <property type="match status" value="1"/>
</dbReference>
<feature type="transmembrane region" description="Helical" evidence="12">
    <location>
        <begin position="739"/>
        <end position="761"/>
    </location>
</feature>
<keyword evidence="5 10" id="KW-0694">RNA-binding</keyword>
<evidence type="ECO:0000256" key="6">
    <source>
        <dbReference type="ARBA" id="ARBA00022989"/>
    </source>
</evidence>
<feature type="region of interest" description="Disordered" evidence="11">
    <location>
        <begin position="268"/>
        <end position="347"/>
    </location>
</feature>
<evidence type="ECO:0000256" key="9">
    <source>
        <dbReference type="ARBA" id="ARBA00044504"/>
    </source>
</evidence>
<dbReference type="SUPFAM" id="SSF103473">
    <property type="entry name" value="MFS general substrate transporter"/>
    <property type="match status" value="1"/>
</dbReference>
<keyword evidence="7 12" id="KW-0472">Membrane</keyword>
<dbReference type="InterPro" id="IPR036259">
    <property type="entry name" value="MFS_trans_sf"/>
</dbReference>
<keyword evidence="3" id="KW-0813">Transport</keyword>
<dbReference type="EMBL" id="JAYDYQ010002534">
    <property type="protein sequence ID" value="KAK4483727.1"/>
    <property type="molecule type" value="Genomic_DNA"/>
</dbReference>
<protein>
    <recommendedName>
        <fullName evidence="17">Major facilitator superfamily (MFS) profile domain-containing protein</fullName>
    </recommendedName>
</protein>
<dbReference type="Pfam" id="PF00083">
    <property type="entry name" value="Sugar_tr"/>
    <property type="match status" value="1"/>
</dbReference>